<keyword evidence="3" id="KW-1185">Reference proteome</keyword>
<organism evidence="2 3">
    <name type="scientific">Albula glossodonta</name>
    <name type="common">roundjaw bonefish</name>
    <dbReference type="NCBI Taxonomy" id="121402"/>
    <lineage>
        <taxon>Eukaryota</taxon>
        <taxon>Metazoa</taxon>
        <taxon>Chordata</taxon>
        <taxon>Craniata</taxon>
        <taxon>Vertebrata</taxon>
        <taxon>Euteleostomi</taxon>
        <taxon>Actinopterygii</taxon>
        <taxon>Neopterygii</taxon>
        <taxon>Teleostei</taxon>
        <taxon>Albuliformes</taxon>
        <taxon>Albulidae</taxon>
        <taxon>Albula</taxon>
    </lineage>
</organism>
<evidence type="ECO:0000256" key="1">
    <source>
        <dbReference type="SAM" id="MobiDB-lite"/>
    </source>
</evidence>
<reference evidence="2" key="1">
    <citation type="thesis" date="2021" institute="BYU ScholarsArchive" country="Provo, UT, USA">
        <title>Applications of and Algorithms for Genome Assembly and Genomic Analyses with an Emphasis on Marine Teleosts.</title>
        <authorList>
            <person name="Pickett B.D."/>
        </authorList>
    </citation>
    <scope>NUCLEOTIDE SEQUENCE</scope>
    <source>
        <strain evidence="2">HI-2016</strain>
    </source>
</reference>
<gene>
    <name evidence="2" type="ORF">JZ751_016581</name>
</gene>
<evidence type="ECO:0000313" key="2">
    <source>
        <dbReference type="EMBL" id="KAG9331919.1"/>
    </source>
</evidence>
<dbReference type="Proteomes" id="UP000824540">
    <property type="component" value="Unassembled WGS sequence"/>
</dbReference>
<dbReference type="EMBL" id="JAFBMS010000275">
    <property type="protein sequence ID" value="KAG9331919.1"/>
    <property type="molecule type" value="Genomic_DNA"/>
</dbReference>
<feature type="compositionally biased region" description="Pro residues" evidence="1">
    <location>
        <begin position="20"/>
        <end position="31"/>
    </location>
</feature>
<dbReference type="AlphaFoldDB" id="A0A8T2MU78"/>
<evidence type="ECO:0000313" key="3">
    <source>
        <dbReference type="Proteomes" id="UP000824540"/>
    </source>
</evidence>
<feature type="region of interest" description="Disordered" evidence="1">
    <location>
        <begin position="1"/>
        <end position="42"/>
    </location>
</feature>
<sequence length="217" mass="22796">MAERSIPLQTGPCSNGTAPPTAPPAAPPKAPPKALLTAPPTAPPKALPTLQLPLLTLSTELCNAYCGCGTGTLHLGRPGERVSHAGRSSPMMTLAGRRSFPHPRELNVLALQRVHALQICSILQCVPAITEICSILQCVPAVTEICSVLQCVPAVTEICSVLQCVPAVTEITARTQAPEKPLSVHAVDLLPPPVIYLLLSLNGPMRMPLTLLQICPV</sequence>
<name>A0A8T2MU78_9TELE</name>
<feature type="compositionally biased region" description="Polar residues" evidence="1">
    <location>
        <begin position="7"/>
        <end position="16"/>
    </location>
</feature>
<proteinExistence type="predicted"/>
<comment type="caution">
    <text evidence="2">The sequence shown here is derived from an EMBL/GenBank/DDBJ whole genome shotgun (WGS) entry which is preliminary data.</text>
</comment>
<protein>
    <submittedName>
        <fullName evidence="2">Uncharacterized protein</fullName>
    </submittedName>
</protein>
<accession>A0A8T2MU78</accession>